<evidence type="ECO:0000313" key="3">
    <source>
        <dbReference type="Proteomes" id="UP001328107"/>
    </source>
</evidence>
<protein>
    <submittedName>
        <fullName evidence="2">Uncharacterized protein</fullName>
    </submittedName>
</protein>
<dbReference type="Proteomes" id="UP001328107">
    <property type="component" value="Unassembled WGS sequence"/>
</dbReference>
<sequence length="466" mass="52980">MSTDQSFRQMESMTADMSINLDEFEVINTGDHLESTPSTDAASLNNSLLFHPNLVSTTTLVEESMRNGERSLGREETLQHVSMPPSHASDEIIDGMVRTGSDSNSRMEKEIELVRAKLDEMAKNNERLGEELATANAQLSLERRDRQVSSLMQTRVRELETDKEILEKELADARSFLSIEKEGRLTALKTSTADQTRLDELMATKERLEKELAEALSNLSIEKEARQTEVKASTAGQSRMNELMTRSERLERELSDVHSHLSIEKEARLAIHQESVRLQSIVAQLSTKNGGLEKELDETARRFQSIQFQANEGTQNEIRKKNDEITALILRVASLEQANRESENSKAMEVERARATSTGMTDQLRLENAAAQKKIAELSRQLSDAAALTMEHQRTIQELLDENEQRAKIRQLEMELAECKAESENKEAIIGVLKEENDEGSRMLEERRTKMENMKRMLERYGHFIE</sequence>
<keyword evidence="3" id="KW-1185">Reference proteome</keyword>
<dbReference type="AlphaFoldDB" id="A0AAN4ZKB8"/>
<organism evidence="2 3">
    <name type="scientific">Pristionchus mayeri</name>
    <dbReference type="NCBI Taxonomy" id="1317129"/>
    <lineage>
        <taxon>Eukaryota</taxon>
        <taxon>Metazoa</taxon>
        <taxon>Ecdysozoa</taxon>
        <taxon>Nematoda</taxon>
        <taxon>Chromadorea</taxon>
        <taxon>Rhabditida</taxon>
        <taxon>Rhabditina</taxon>
        <taxon>Diplogasteromorpha</taxon>
        <taxon>Diplogasteroidea</taxon>
        <taxon>Neodiplogasteridae</taxon>
        <taxon>Pristionchus</taxon>
    </lineage>
</organism>
<feature type="coiled-coil region" evidence="1">
    <location>
        <begin position="104"/>
        <end position="225"/>
    </location>
</feature>
<accession>A0AAN4ZKB8</accession>
<dbReference type="EMBL" id="BTRK01000003">
    <property type="protein sequence ID" value="GMR42892.1"/>
    <property type="molecule type" value="Genomic_DNA"/>
</dbReference>
<name>A0AAN4ZKB8_9BILA</name>
<keyword evidence="1" id="KW-0175">Coiled coil</keyword>
<proteinExistence type="predicted"/>
<evidence type="ECO:0000313" key="2">
    <source>
        <dbReference type="EMBL" id="GMR42892.1"/>
    </source>
</evidence>
<gene>
    <name evidence="2" type="ORF">PMAYCL1PPCAC_13087</name>
</gene>
<evidence type="ECO:0000256" key="1">
    <source>
        <dbReference type="SAM" id="Coils"/>
    </source>
</evidence>
<feature type="coiled-coil region" evidence="1">
    <location>
        <begin position="282"/>
        <end position="429"/>
    </location>
</feature>
<reference evidence="3" key="1">
    <citation type="submission" date="2022-10" db="EMBL/GenBank/DDBJ databases">
        <title>Genome assembly of Pristionchus species.</title>
        <authorList>
            <person name="Yoshida K."/>
            <person name="Sommer R.J."/>
        </authorList>
    </citation>
    <scope>NUCLEOTIDE SEQUENCE [LARGE SCALE GENOMIC DNA]</scope>
    <source>
        <strain evidence="3">RS5460</strain>
    </source>
</reference>
<comment type="caution">
    <text evidence="2">The sequence shown here is derived from an EMBL/GenBank/DDBJ whole genome shotgun (WGS) entry which is preliminary data.</text>
</comment>